<name>A0AAV6NIB0_9ROSI</name>
<dbReference type="AlphaFoldDB" id="A0AAV6NIB0"/>
<dbReference type="EMBL" id="JAGKQH010000005">
    <property type="protein sequence ID" value="KAG6598231.1"/>
    <property type="molecule type" value="Genomic_DNA"/>
</dbReference>
<gene>
    <name evidence="1" type="ORF">SDJN03_08009</name>
</gene>
<accession>A0AAV6NIB0</accession>
<comment type="caution">
    <text evidence="1">The sequence shown here is derived from an EMBL/GenBank/DDBJ whole genome shotgun (WGS) entry which is preliminary data.</text>
</comment>
<keyword evidence="2" id="KW-1185">Reference proteome</keyword>
<evidence type="ECO:0000313" key="2">
    <source>
        <dbReference type="Proteomes" id="UP000685013"/>
    </source>
</evidence>
<evidence type="ECO:0000313" key="1">
    <source>
        <dbReference type="EMBL" id="KAG6598231.1"/>
    </source>
</evidence>
<organism evidence="1 2">
    <name type="scientific">Cucurbita argyrosperma subsp. sororia</name>
    <dbReference type="NCBI Taxonomy" id="37648"/>
    <lineage>
        <taxon>Eukaryota</taxon>
        <taxon>Viridiplantae</taxon>
        <taxon>Streptophyta</taxon>
        <taxon>Embryophyta</taxon>
        <taxon>Tracheophyta</taxon>
        <taxon>Spermatophyta</taxon>
        <taxon>Magnoliopsida</taxon>
        <taxon>eudicotyledons</taxon>
        <taxon>Gunneridae</taxon>
        <taxon>Pentapetalae</taxon>
        <taxon>rosids</taxon>
        <taxon>fabids</taxon>
        <taxon>Cucurbitales</taxon>
        <taxon>Cucurbitaceae</taxon>
        <taxon>Cucurbiteae</taxon>
        <taxon>Cucurbita</taxon>
    </lineage>
</organism>
<dbReference type="Proteomes" id="UP000685013">
    <property type="component" value="Chromosome 5"/>
</dbReference>
<sequence length="86" mass="9608">MPEQNPKAKQRMKLSRQRAWLMGLAQGFEEEGETLALYTLTGSPLAILQGLWSWSMDQATARLPLSDSAPLRLEKLGEKPGSPLWV</sequence>
<feature type="non-terminal residue" evidence="1">
    <location>
        <position position="1"/>
    </location>
</feature>
<protein>
    <submittedName>
        <fullName evidence="1">Uncharacterized protein</fullName>
    </submittedName>
</protein>
<proteinExistence type="predicted"/>
<reference evidence="1 2" key="1">
    <citation type="journal article" date="2021" name="Hortic Res">
        <title>The domestication of Cucurbita argyrosperma as revealed by the genome of its wild relative.</title>
        <authorList>
            <person name="Barrera-Redondo J."/>
            <person name="Sanchez-de la Vega G."/>
            <person name="Aguirre-Liguori J.A."/>
            <person name="Castellanos-Morales G."/>
            <person name="Gutierrez-Guerrero Y.T."/>
            <person name="Aguirre-Dugua X."/>
            <person name="Aguirre-Planter E."/>
            <person name="Tenaillon M.I."/>
            <person name="Lira-Saade R."/>
            <person name="Eguiarte L.E."/>
        </authorList>
    </citation>
    <scope>NUCLEOTIDE SEQUENCE [LARGE SCALE GENOMIC DNA]</scope>
    <source>
        <strain evidence="1">JBR-2021</strain>
    </source>
</reference>